<protein>
    <recommendedName>
        <fullName evidence="3">ADP-ribosylglycohydrolase family protein</fullName>
    </recommendedName>
</protein>
<sequence>GSLTGRFYNTHQEWSKAPDWVKQQYENEQQQHCGDISNYQIHHFPYLNLASLYGGALKGAVDAAAQFAKENPRDAAKMGAQIANSAGISPEYGISFASGFLETADLSEK</sequence>
<proteinExistence type="predicted"/>
<feature type="non-terminal residue" evidence="1">
    <location>
        <position position="1"/>
    </location>
</feature>
<reference evidence="1 2" key="1">
    <citation type="submission" date="2022-05" db="EMBL/GenBank/DDBJ databases">
        <authorList>
            <consortium name="Genoscope - CEA"/>
            <person name="William W."/>
        </authorList>
    </citation>
    <scope>NUCLEOTIDE SEQUENCE [LARGE SCALE GENOMIC DNA]</scope>
</reference>
<gene>
    <name evidence="1" type="ORF">PLOB_00038106</name>
</gene>
<evidence type="ECO:0000313" key="1">
    <source>
        <dbReference type="EMBL" id="CAH3135865.1"/>
    </source>
</evidence>
<accession>A0ABN8P6T2</accession>
<dbReference type="Proteomes" id="UP001159405">
    <property type="component" value="Unassembled WGS sequence"/>
</dbReference>
<evidence type="ECO:0008006" key="3">
    <source>
        <dbReference type="Google" id="ProtNLM"/>
    </source>
</evidence>
<organism evidence="1 2">
    <name type="scientific">Porites lobata</name>
    <dbReference type="NCBI Taxonomy" id="104759"/>
    <lineage>
        <taxon>Eukaryota</taxon>
        <taxon>Metazoa</taxon>
        <taxon>Cnidaria</taxon>
        <taxon>Anthozoa</taxon>
        <taxon>Hexacorallia</taxon>
        <taxon>Scleractinia</taxon>
        <taxon>Fungiina</taxon>
        <taxon>Poritidae</taxon>
        <taxon>Porites</taxon>
    </lineage>
</organism>
<name>A0ABN8P6T2_9CNID</name>
<evidence type="ECO:0000313" key="2">
    <source>
        <dbReference type="Proteomes" id="UP001159405"/>
    </source>
</evidence>
<keyword evidence="2" id="KW-1185">Reference proteome</keyword>
<dbReference type="EMBL" id="CALNXK010000056">
    <property type="protein sequence ID" value="CAH3135865.1"/>
    <property type="molecule type" value="Genomic_DNA"/>
</dbReference>
<comment type="caution">
    <text evidence="1">The sequence shown here is derived from an EMBL/GenBank/DDBJ whole genome shotgun (WGS) entry which is preliminary data.</text>
</comment>